<proteinExistence type="predicted"/>
<sequence>MMWHYPGKSALREYFRSIQKRWCKAVDATPFSGEESAHCAGERGKGESSSSFVGTFWKFLIKVEVALPRGNMGIS</sequence>
<dbReference type="EMBL" id="DUZY01000005">
    <property type="protein sequence ID" value="DAD39260.1"/>
    <property type="molecule type" value="Genomic_DNA"/>
</dbReference>
<keyword evidence="2" id="KW-1185">Reference proteome</keyword>
<accession>A0A822Z3N9</accession>
<reference evidence="1 2" key="1">
    <citation type="journal article" date="2020" name="Mol. Biol. Evol.">
        <title>Distinct Expression and Methylation Patterns for Genes with Different Fates following a Single Whole-Genome Duplication in Flowering Plants.</title>
        <authorList>
            <person name="Shi T."/>
            <person name="Rahmani R.S."/>
            <person name="Gugger P.F."/>
            <person name="Wang M."/>
            <person name="Li H."/>
            <person name="Zhang Y."/>
            <person name="Li Z."/>
            <person name="Wang Q."/>
            <person name="Van de Peer Y."/>
            <person name="Marchal K."/>
            <person name="Chen J."/>
        </authorList>
    </citation>
    <scope>NUCLEOTIDE SEQUENCE [LARGE SCALE GENOMIC DNA]</scope>
    <source>
        <tissue evidence="1">Leaf</tissue>
    </source>
</reference>
<evidence type="ECO:0000313" key="2">
    <source>
        <dbReference type="Proteomes" id="UP000607653"/>
    </source>
</evidence>
<comment type="caution">
    <text evidence="1">The sequence shown here is derived from an EMBL/GenBank/DDBJ whole genome shotgun (WGS) entry which is preliminary data.</text>
</comment>
<dbReference type="AlphaFoldDB" id="A0A822Z3N9"/>
<gene>
    <name evidence="1" type="ORF">HUJ06_013583</name>
</gene>
<protein>
    <submittedName>
        <fullName evidence="1">Uncharacterized protein</fullName>
    </submittedName>
</protein>
<dbReference type="Proteomes" id="UP000607653">
    <property type="component" value="Unassembled WGS sequence"/>
</dbReference>
<evidence type="ECO:0000313" key="1">
    <source>
        <dbReference type="EMBL" id="DAD39260.1"/>
    </source>
</evidence>
<organism evidence="1 2">
    <name type="scientific">Nelumbo nucifera</name>
    <name type="common">Sacred lotus</name>
    <dbReference type="NCBI Taxonomy" id="4432"/>
    <lineage>
        <taxon>Eukaryota</taxon>
        <taxon>Viridiplantae</taxon>
        <taxon>Streptophyta</taxon>
        <taxon>Embryophyta</taxon>
        <taxon>Tracheophyta</taxon>
        <taxon>Spermatophyta</taxon>
        <taxon>Magnoliopsida</taxon>
        <taxon>Proteales</taxon>
        <taxon>Nelumbonaceae</taxon>
        <taxon>Nelumbo</taxon>
    </lineage>
</organism>
<name>A0A822Z3N9_NELNU</name>